<accession>A0A1S8WYY5</accession>
<evidence type="ECO:0000313" key="1">
    <source>
        <dbReference type="EMBL" id="OON19660.1"/>
    </source>
</evidence>
<dbReference type="Proteomes" id="UP000243686">
    <property type="component" value="Unassembled WGS sequence"/>
</dbReference>
<gene>
    <name evidence="1" type="ORF">X801_04472</name>
</gene>
<evidence type="ECO:0000313" key="2">
    <source>
        <dbReference type="Proteomes" id="UP000243686"/>
    </source>
</evidence>
<dbReference type="EMBL" id="KV893136">
    <property type="protein sequence ID" value="OON19660.1"/>
    <property type="molecule type" value="Genomic_DNA"/>
</dbReference>
<sequence>MQQSSDLSAAEIPVDVLLSYCLSSERLQFKSPSAKRGGKGNALKNTLQLEKLKEAEQTILQYVQLKNSPHT</sequence>
<reference evidence="1 2" key="1">
    <citation type="submission" date="2015-03" db="EMBL/GenBank/DDBJ databases">
        <title>Draft genome of the nematode, Opisthorchis viverrini.</title>
        <authorList>
            <person name="Mitreva M."/>
        </authorList>
    </citation>
    <scope>NUCLEOTIDE SEQUENCE [LARGE SCALE GENOMIC DNA]</scope>
    <source>
        <strain evidence="1">Khon Kaen</strain>
    </source>
</reference>
<dbReference type="AlphaFoldDB" id="A0A1S8WYY5"/>
<organism evidence="1 2">
    <name type="scientific">Opisthorchis viverrini</name>
    <name type="common">Southeast Asian liver fluke</name>
    <dbReference type="NCBI Taxonomy" id="6198"/>
    <lineage>
        <taxon>Eukaryota</taxon>
        <taxon>Metazoa</taxon>
        <taxon>Spiralia</taxon>
        <taxon>Lophotrochozoa</taxon>
        <taxon>Platyhelminthes</taxon>
        <taxon>Trematoda</taxon>
        <taxon>Digenea</taxon>
        <taxon>Opisthorchiida</taxon>
        <taxon>Opisthorchiata</taxon>
        <taxon>Opisthorchiidae</taxon>
        <taxon>Opisthorchis</taxon>
    </lineage>
</organism>
<name>A0A1S8WYY5_OPIVI</name>
<keyword evidence="2" id="KW-1185">Reference proteome</keyword>
<protein>
    <submittedName>
        <fullName evidence="1">Uncharacterized protein</fullName>
    </submittedName>
</protein>
<proteinExistence type="predicted"/>